<dbReference type="Gene3D" id="1.20.1250.20">
    <property type="entry name" value="MFS general substrate transporter like domains"/>
    <property type="match status" value="1"/>
</dbReference>
<sequence>MPVVVTASDREPAGRLAAFSSPGYRFYWFALILNGFAVQIQTVAVGWYIYDLTRNPLDLGIVGLSQFMPALLLVLVTGQVADRFSRRSIMGVCIAAEAIVATLLLLAALLGLASPLPIFVIIALFGVARAFYNPARQSIVPNLVPPAHLPNAIAANSTGNQFATICGPVAGGLLYAIGPEYAYGATIGLLIVASALVFIGVPRLNSASGRAPASWQTISAGFRYIWNNKPLLGAISLDLFAVLFGGALALLPVYARDILAVGPEGLGLLRAGPAIGAIAVGIVLMTRPIRNHAGLIMFVSVASFGLATWIFAVSQSLWLSFAMLVLVGGFDMISVNIRSILVQVWTPDAVRGRVNAVNQVFIGASNELGAFRAGVMAVWVGPIAAVALGGAFIVGISAVWALMFPQLRRVQRLGDQPGR</sequence>
<dbReference type="InterPro" id="IPR020846">
    <property type="entry name" value="MFS_dom"/>
</dbReference>
<gene>
    <name evidence="9" type="ORF">OF122_18490</name>
</gene>
<protein>
    <submittedName>
        <fullName evidence="9">MFS transporter</fullName>
    </submittedName>
</protein>
<dbReference type="Pfam" id="PF05977">
    <property type="entry name" value="MFS_3"/>
    <property type="match status" value="1"/>
</dbReference>
<feature type="transmembrane region" description="Helical" evidence="7">
    <location>
        <begin position="267"/>
        <end position="286"/>
    </location>
</feature>
<evidence type="ECO:0000256" key="1">
    <source>
        <dbReference type="ARBA" id="ARBA00004651"/>
    </source>
</evidence>
<feature type="transmembrane region" description="Helical" evidence="7">
    <location>
        <begin position="56"/>
        <end position="77"/>
    </location>
</feature>
<feature type="transmembrane region" description="Helical" evidence="7">
    <location>
        <begin position="26"/>
        <end position="50"/>
    </location>
</feature>
<feature type="transmembrane region" description="Helical" evidence="7">
    <location>
        <begin position="293"/>
        <end position="312"/>
    </location>
</feature>
<dbReference type="PROSITE" id="PS50850">
    <property type="entry name" value="MFS"/>
    <property type="match status" value="1"/>
</dbReference>
<dbReference type="EMBL" id="CP107716">
    <property type="protein sequence ID" value="UYQ71998.1"/>
    <property type="molecule type" value="Genomic_DNA"/>
</dbReference>
<evidence type="ECO:0000256" key="4">
    <source>
        <dbReference type="ARBA" id="ARBA00022692"/>
    </source>
</evidence>
<evidence type="ECO:0000256" key="3">
    <source>
        <dbReference type="ARBA" id="ARBA00022475"/>
    </source>
</evidence>
<keyword evidence="6 7" id="KW-0472">Membrane</keyword>
<evidence type="ECO:0000256" key="5">
    <source>
        <dbReference type="ARBA" id="ARBA00022989"/>
    </source>
</evidence>
<dbReference type="RefSeq" id="WP_264225643.1">
    <property type="nucleotide sequence ID" value="NZ_CP107716.1"/>
</dbReference>
<dbReference type="CDD" id="cd06173">
    <property type="entry name" value="MFS_MefA_like"/>
    <property type="match status" value="1"/>
</dbReference>
<dbReference type="PANTHER" id="PTHR23513">
    <property type="entry name" value="INTEGRAL MEMBRANE EFFLUX PROTEIN-RELATED"/>
    <property type="match status" value="1"/>
</dbReference>
<feature type="transmembrane region" description="Helical" evidence="7">
    <location>
        <begin position="231"/>
        <end position="255"/>
    </location>
</feature>
<evidence type="ECO:0000256" key="6">
    <source>
        <dbReference type="ARBA" id="ARBA00023136"/>
    </source>
</evidence>
<evidence type="ECO:0000313" key="10">
    <source>
        <dbReference type="Proteomes" id="UP001163882"/>
    </source>
</evidence>
<dbReference type="Proteomes" id="UP001163882">
    <property type="component" value="Chromosome"/>
</dbReference>
<dbReference type="InterPro" id="IPR010290">
    <property type="entry name" value="TM_effector"/>
</dbReference>
<evidence type="ECO:0000259" key="8">
    <source>
        <dbReference type="PROSITE" id="PS50850"/>
    </source>
</evidence>
<keyword evidence="10" id="KW-1185">Reference proteome</keyword>
<organism evidence="9 10">
    <name type="scientific">Pelagibacterium flavum</name>
    <dbReference type="NCBI Taxonomy" id="2984530"/>
    <lineage>
        <taxon>Bacteria</taxon>
        <taxon>Pseudomonadati</taxon>
        <taxon>Pseudomonadota</taxon>
        <taxon>Alphaproteobacteria</taxon>
        <taxon>Hyphomicrobiales</taxon>
        <taxon>Devosiaceae</taxon>
        <taxon>Pelagibacterium</taxon>
    </lineage>
</organism>
<evidence type="ECO:0000256" key="7">
    <source>
        <dbReference type="SAM" id="Phobius"/>
    </source>
</evidence>
<comment type="subcellular location">
    <subcellularLocation>
        <location evidence="1">Cell membrane</location>
        <topology evidence="1">Multi-pass membrane protein</topology>
    </subcellularLocation>
</comment>
<keyword evidence="5 7" id="KW-1133">Transmembrane helix</keyword>
<keyword evidence="3" id="KW-1003">Cell membrane</keyword>
<evidence type="ECO:0000256" key="2">
    <source>
        <dbReference type="ARBA" id="ARBA00022448"/>
    </source>
</evidence>
<dbReference type="InterPro" id="IPR036259">
    <property type="entry name" value="MFS_trans_sf"/>
</dbReference>
<dbReference type="PANTHER" id="PTHR23513:SF9">
    <property type="entry name" value="ENTEROBACTIN EXPORTER ENTS"/>
    <property type="match status" value="1"/>
</dbReference>
<dbReference type="SUPFAM" id="SSF103473">
    <property type="entry name" value="MFS general substrate transporter"/>
    <property type="match status" value="1"/>
</dbReference>
<proteinExistence type="predicted"/>
<feature type="transmembrane region" description="Helical" evidence="7">
    <location>
        <begin position="377"/>
        <end position="403"/>
    </location>
</feature>
<feature type="transmembrane region" description="Helical" evidence="7">
    <location>
        <begin position="181"/>
        <end position="201"/>
    </location>
</feature>
<accession>A0ABY6IN13</accession>
<keyword evidence="2" id="KW-0813">Transport</keyword>
<name>A0ABY6IN13_9HYPH</name>
<feature type="transmembrane region" description="Helical" evidence="7">
    <location>
        <begin position="318"/>
        <end position="337"/>
    </location>
</feature>
<reference evidence="9" key="1">
    <citation type="submission" date="2022-10" db="EMBL/GenBank/DDBJ databases">
        <title>YIM 151497 complete genome.</title>
        <authorList>
            <person name="Chen X."/>
        </authorList>
    </citation>
    <scope>NUCLEOTIDE SEQUENCE</scope>
    <source>
        <strain evidence="9">YIM 151497</strain>
    </source>
</reference>
<keyword evidence="4 7" id="KW-0812">Transmembrane</keyword>
<evidence type="ECO:0000313" key="9">
    <source>
        <dbReference type="EMBL" id="UYQ71998.1"/>
    </source>
</evidence>
<feature type="domain" description="Major facilitator superfamily (MFS) profile" evidence="8">
    <location>
        <begin position="23"/>
        <end position="409"/>
    </location>
</feature>